<dbReference type="PANTHER" id="PTHR12582">
    <property type="entry name" value="NETRIN RECEPTOR UNC5"/>
    <property type="match status" value="1"/>
</dbReference>
<keyword evidence="4" id="KW-0812">Transmembrane</keyword>
<feature type="region of interest" description="Disordered" evidence="13">
    <location>
        <begin position="48"/>
        <end position="69"/>
    </location>
</feature>
<feature type="domain" description="Death" evidence="14">
    <location>
        <begin position="1002"/>
        <end position="1072"/>
    </location>
</feature>
<dbReference type="InterPro" id="IPR007110">
    <property type="entry name" value="Ig-like_dom"/>
</dbReference>
<keyword evidence="5 12" id="KW-0732">Signal</keyword>
<evidence type="ECO:0000259" key="14">
    <source>
        <dbReference type="PROSITE" id="PS50017"/>
    </source>
</evidence>
<dbReference type="InterPro" id="IPR036179">
    <property type="entry name" value="Ig-like_dom_sf"/>
</dbReference>
<keyword evidence="10" id="KW-0325">Glycoprotein</keyword>
<dbReference type="InterPro" id="IPR033772">
    <property type="entry name" value="UPA"/>
</dbReference>
<dbReference type="SMART" id="SM00218">
    <property type="entry name" value="ZU5"/>
    <property type="match status" value="1"/>
</dbReference>
<dbReference type="InterPro" id="IPR011029">
    <property type="entry name" value="DEATH-like_dom_sf"/>
</dbReference>
<dbReference type="Pfam" id="PF00791">
    <property type="entry name" value="ZU5"/>
    <property type="match status" value="1"/>
</dbReference>
<dbReference type="PROSITE" id="PS51145">
    <property type="entry name" value="ZU5"/>
    <property type="match status" value="1"/>
</dbReference>
<dbReference type="InterPro" id="IPR003598">
    <property type="entry name" value="Ig_sub2"/>
</dbReference>
<dbReference type="PROSITE" id="PS50017">
    <property type="entry name" value="DEATH_DOMAIN"/>
    <property type="match status" value="1"/>
</dbReference>
<evidence type="ECO:0000256" key="12">
    <source>
        <dbReference type="RuleBase" id="RU367033"/>
    </source>
</evidence>
<dbReference type="Pfam" id="PF00531">
    <property type="entry name" value="Death"/>
    <property type="match status" value="1"/>
</dbReference>
<evidence type="ECO:0000256" key="10">
    <source>
        <dbReference type="ARBA" id="ARBA00023180"/>
    </source>
</evidence>
<proteinExistence type="inferred from homology"/>
<feature type="signal peptide" evidence="12">
    <location>
        <begin position="1"/>
        <end position="24"/>
    </location>
</feature>
<evidence type="ECO:0000259" key="16">
    <source>
        <dbReference type="PROSITE" id="PS51145"/>
    </source>
</evidence>
<dbReference type="OrthoDB" id="5973910at2759"/>
<feature type="compositionally biased region" description="Low complexity" evidence="13">
    <location>
        <begin position="56"/>
        <end position="69"/>
    </location>
</feature>
<comment type="function">
    <text evidence="12">Receptor for netrin required for axon guidance. Mediates axon repulsion of neuronal growth cones in the developing nervous system upon ligand binding.</text>
</comment>
<evidence type="ECO:0000256" key="1">
    <source>
        <dbReference type="ARBA" id="ARBA00004479"/>
    </source>
</evidence>
<dbReference type="Gene3D" id="2.20.100.10">
    <property type="entry name" value="Thrombospondin type-1 (TSP1) repeat"/>
    <property type="match status" value="1"/>
</dbReference>
<keyword evidence="9 12" id="KW-0675">Receptor</keyword>
<evidence type="ECO:0000256" key="7">
    <source>
        <dbReference type="ARBA" id="ARBA00023136"/>
    </source>
</evidence>
<dbReference type="InterPro" id="IPR003599">
    <property type="entry name" value="Ig_sub"/>
</dbReference>
<dbReference type="Gene3D" id="1.10.533.10">
    <property type="entry name" value="Death Domain, Fas"/>
    <property type="match status" value="1"/>
</dbReference>
<dbReference type="InterPro" id="IPR013783">
    <property type="entry name" value="Ig-like_fold"/>
</dbReference>
<dbReference type="Pfam" id="PF00090">
    <property type="entry name" value="TSP_1"/>
    <property type="match status" value="1"/>
</dbReference>
<evidence type="ECO:0000313" key="17">
    <source>
        <dbReference type="EMBL" id="CDW19221.1"/>
    </source>
</evidence>
<dbReference type="SUPFAM" id="SSF47986">
    <property type="entry name" value="DEATH domain"/>
    <property type="match status" value="1"/>
</dbReference>
<comment type="similarity">
    <text evidence="2 12">Belongs to the unc-5 family.</text>
</comment>
<protein>
    <recommendedName>
        <fullName evidence="12">Netrin receptor UNC5</fullName>
    </recommendedName>
</protein>
<dbReference type="Pfam" id="PF13927">
    <property type="entry name" value="Ig_3"/>
    <property type="match status" value="1"/>
</dbReference>
<dbReference type="SMART" id="SM00409">
    <property type="entry name" value="IG"/>
    <property type="match status" value="2"/>
</dbReference>
<dbReference type="FunFam" id="2.20.100.10:FF:000001">
    <property type="entry name" value="semaphorin-5A isoform X1"/>
    <property type="match status" value="1"/>
</dbReference>
<evidence type="ECO:0000256" key="8">
    <source>
        <dbReference type="ARBA" id="ARBA00023157"/>
    </source>
</evidence>
<dbReference type="SUPFAM" id="SSF48726">
    <property type="entry name" value="Immunoglobulin"/>
    <property type="match status" value="2"/>
</dbReference>
<dbReference type="InterPro" id="IPR000884">
    <property type="entry name" value="TSP1_rpt"/>
</dbReference>
<keyword evidence="3 12" id="KW-0217">Developmental protein</keyword>
<evidence type="ECO:0000256" key="3">
    <source>
        <dbReference type="ARBA" id="ARBA00022473"/>
    </source>
</evidence>
<dbReference type="PROSITE" id="PS50835">
    <property type="entry name" value="IG_LIKE"/>
    <property type="match status" value="1"/>
</dbReference>
<dbReference type="GO" id="GO:0005886">
    <property type="term" value="C:plasma membrane"/>
    <property type="evidence" value="ECO:0007669"/>
    <property type="project" value="UniProtKB-SubCell"/>
</dbReference>
<dbReference type="InterPro" id="IPR037936">
    <property type="entry name" value="UNC5A-D"/>
</dbReference>
<feature type="domain" description="ZU5" evidence="16">
    <location>
        <begin position="659"/>
        <end position="818"/>
    </location>
</feature>
<evidence type="ECO:0000256" key="11">
    <source>
        <dbReference type="ARBA" id="ARBA00023319"/>
    </source>
</evidence>
<evidence type="ECO:0000256" key="4">
    <source>
        <dbReference type="ARBA" id="ARBA00022692"/>
    </source>
</evidence>
<organism evidence="17">
    <name type="scientific">Lepeophtheirus salmonis</name>
    <name type="common">Salmon louse</name>
    <name type="synonym">Caligus salmonis</name>
    <dbReference type="NCBI Taxonomy" id="72036"/>
    <lineage>
        <taxon>Eukaryota</taxon>
        <taxon>Metazoa</taxon>
        <taxon>Ecdysozoa</taxon>
        <taxon>Arthropoda</taxon>
        <taxon>Crustacea</taxon>
        <taxon>Multicrustacea</taxon>
        <taxon>Hexanauplia</taxon>
        <taxon>Copepoda</taxon>
        <taxon>Siphonostomatoida</taxon>
        <taxon>Caligidae</taxon>
        <taxon>Lepeophtheirus</taxon>
    </lineage>
</organism>
<evidence type="ECO:0000259" key="15">
    <source>
        <dbReference type="PROSITE" id="PS50835"/>
    </source>
</evidence>
<evidence type="ECO:0000256" key="9">
    <source>
        <dbReference type="ARBA" id="ARBA00023170"/>
    </source>
</evidence>
<evidence type="ECO:0000256" key="13">
    <source>
        <dbReference type="SAM" id="MobiDB-lite"/>
    </source>
</evidence>
<dbReference type="GO" id="GO:0005042">
    <property type="term" value="F:netrin receptor activity"/>
    <property type="evidence" value="ECO:0007669"/>
    <property type="project" value="UniProtKB-UniRule"/>
</dbReference>
<reference evidence="17" key="1">
    <citation type="submission" date="2014-05" db="EMBL/GenBank/DDBJ databases">
        <authorList>
            <person name="Chronopoulou M."/>
        </authorList>
    </citation>
    <scope>NUCLEOTIDE SEQUENCE</scope>
    <source>
        <tissue evidence="17">Whole organism</tissue>
    </source>
</reference>
<feature type="domain" description="Ig-like" evidence="15">
    <location>
        <begin position="172"/>
        <end position="255"/>
    </location>
</feature>
<evidence type="ECO:0000256" key="6">
    <source>
        <dbReference type="ARBA" id="ARBA00022989"/>
    </source>
</evidence>
<dbReference type="AlphaFoldDB" id="A0A0K2T155"/>
<dbReference type="EMBL" id="HACA01001860">
    <property type="protein sequence ID" value="CDW19221.1"/>
    <property type="molecule type" value="Transcribed_RNA"/>
</dbReference>
<keyword evidence="7" id="KW-0472">Membrane</keyword>
<sequence length="1076" mass="120138">MWELVKPMHVTFLLFTSWIASSFSADPGMIISKEVLQNTSNTSFLQHQHPNSVLRTSSPTPETTSSAPPEFIIHPNDSFIIRNKNVKLTCSVIRSVKAYFVCNGEAMGVSEFHSEKDRLNEWNENEKTLSLIVNRISVEEFFGTYICHCDAWYERGKVSSRNATVEMAYLRKEFEVPPYSQNVELGSQIQLNCHPPKGIPTPRIYWLKDRVEVQPERDSNYIQAADGHLIIIQAREKDRANYTCVAENVANRRLSPPARLGVHVSGGWSDWSSWSSCSGKCGSSFIGRTRKCDNPSPRWGGPECNGLYIQKNKCTHHVLCPVIEPSWGSWSIWSACSPDCIRVRTRKCSGSEESCRGGKDRVFVGCNEGKCRDKRTFFGASSTANDSAQEIVETDLSLLVGLSVAIVVFLVITLISIKFLRRKGTGRGGSSMFSMTNLSYGGTVKSEFMKKDHSDCAYSEDPDVVVTFKASDKGKFSEFRCPTRGSSSNAFSITDDETTHLTKLCYDSIQSTPYSDKKLLLQGNNKILPGDGSLGTPKASPVINTRVNPRFLHLQQQLEDEHQYDIPFGHINNSNLRPPPEMPPPPAPGDASLLWNQDPSLLQPRIVQGFEDDEALDESPIISSSSSSPCSLSNSRNLESFSINGRSSISSSGMLDPDLFTFSSVTSNGSVISLENLGITLTIPEGALDKGYNEEIFLTLMSEGRDRPRLSSCQTLLSPVILTGPPRLSFKKPVILSFGHCANRRKDINTWELGVYHCDSLFSDDNEDSSSGEPKYPWVKLATLGRESISSPIITVVESETVHIMTDFLTRFCIVGQSALSAPRSASKKFDVFVLCKPVSSNLDYSLVIFFVDKNRASLASRLQWARKRNYGLLKSDSFLFHDCGKGLRLHINDLSMGWSFKCKSSSTLSFDSLWSNNMSRDDKICMSYSLNRLDPLIKTVSFNIILKQESEELLIPIHFEADSRYPSPISSTENTIKSQRPSFRLPSGIKRRLSSALDASESWKNLTKELGLDKFDRFFSSRSPSPGETVLSLWECLEDDAVSREGKVSKLMNFLRNTGRDDIAEVLEKEYGPWI</sequence>
<comment type="subcellular location">
    <subcellularLocation>
        <location evidence="12">Cell membrane</location>
        <topology evidence="12">Single-pass type I membrane protein</topology>
    </subcellularLocation>
    <subcellularLocation>
        <location evidence="1">Membrane</location>
        <topology evidence="1">Single-pass type I membrane protein</topology>
    </subcellularLocation>
</comment>
<accession>A0A0K2T155</accession>
<dbReference type="InterPro" id="IPR000906">
    <property type="entry name" value="ZU5_dom"/>
</dbReference>
<keyword evidence="6" id="KW-1133">Transmembrane helix</keyword>
<feature type="chain" id="PRO_5025093279" description="Netrin receptor UNC5" evidence="12">
    <location>
        <begin position="25"/>
        <end position="1076"/>
    </location>
</feature>
<dbReference type="InterPro" id="IPR057755">
    <property type="entry name" value="UNC5A-D-like_N"/>
</dbReference>
<keyword evidence="8" id="KW-1015">Disulfide bond</keyword>
<dbReference type="Pfam" id="PF25609">
    <property type="entry name" value="Unc5_NetrinR_N"/>
    <property type="match status" value="1"/>
</dbReference>
<dbReference type="Gene3D" id="2.60.40.10">
    <property type="entry name" value="Immunoglobulins"/>
    <property type="match status" value="2"/>
</dbReference>
<evidence type="ECO:0000256" key="2">
    <source>
        <dbReference type="ARBA" id="ARBA00009844"/>
    </source>
</evidence>
<dbReference type="Pfam" id="PF17217">
    <property type="entry name" value="UPA"/>
    <property type="match status" value="1"/>
</dbReference>
<dbReference type="SUPFAM" id="SSF82895">
    <property type="entry name" value="TSP-1 type 1 repeat"/>
    <property type="match status" value="1"/>
</dbReference>
<dbReference type="InterPro" id="IPR000488">
    <property type="entry name" value="Death_dom"/>
</dbReference>
<dbReference type="SMART" id="SM00408">
    <property type="entry name" value="IGc2"/>
    <property type="match status" value="1"/>
</dbReference>
<dbReference type="GO" id="GO:0008045">
    <property type="term" value="P:motor neuron axon guidance"/>
    <property type="evidence" value="ECO:0007669"/>
    <property type="project" value="TreeGrafter"/>
</dbReference>
<keyword evidence="11 12" id="KW-0393">Immunoglobulin domain</keyword>
<dbReference type="Gene3D" id="2.60.220.30">
    <property type="match status" value="1"/>
</dbReference>
<evidence type="ECO:0000256" key="5">
    <source>
        <dbReference type="ARBA" id="ARBA00022729"/>
    </source>
</evidence>
<dbReference type="PROSITE" id="PS50092">
    <property type="entry name" value="TSP1"/>
    <property type="match status" value="2"/>
</dbReference>
<dbReference type="InterPro" id="IPR036383">
    <property type="entry name" value="TSP1_rpt_sf"/>
</dbReference>
<name>A0A0K2T155_LEPSM</name>
<dbReference type="SMART" id="SM00209">
    <property type="entry name" value="TSP1"/>
    <property type="match status" value="2"/>
</dbReference>
<dbReference type="PANTHER" id="PTHR12582:SF47">
    <property type="entry name" value="NETRIN RECEPTOR UNC-5"/>
    <property type="match status" value="1"/>
</dbReference>